<proteinExistence type="predicted"/>
<dbReference type="EMBL" id="BLIY01000016">
    <property type="protein sequence ID" value="GFE54461.1"/>
    <property type="molecule type" value="Genomic_DNA"/>
</dbReference>
<evidence type="ECO:0000313" key="2">
    <source>
        <dbReference type="Proteomes" id="UP001057455"/>
    </source>
</evidence>
<reference evidence="1" key="1">
    <citation type="submission" date="2019-12" db="EMBL/GenBank/DDBJ databases">
        <title>Genome sequence of Babesia ovis.</title>
        <authorList>
            <person name="Yamagishi J."/>
            <person name="Sevinc F."/>
            <person name="Xuan X."/>
        </authorList>
    </citation>
    <scope>NUCLEOTIDE SEQUENCE</scope>
    <source>
        <strain evidence="1">Selcuk</strain>
    </source>
</reference>
<dbReference type="AlphaFoldDB" id="A0A9W5WV07"/>
<dbReference type="Proteomes" id="UP001057455">
    <property type="component" value="Unassembled WGS sequence"/>
</dbReference>
<name>A0A9W5WV07_BABOV</name>
<organism evidence="1 2">
    <name type="scientific">Babesia ovis</name>
    <dbReference type="NCBI Taxonomy" id="5869"/>
    <lineage>
        <taxon>Eukaryota</taxon>
        <taxon>Sar</taxon>
        <taxon>Alveolata</taxon>
        <taxon>Apicomplexa</taxon>
        <taxon>Aconoidasida</taxon>
        <taxon>Piroplasmida</taxon>
        <taxon>Babesiidae</taxon>
        <taxon>Babesia</taxon>
    </lineage>
</organism>
<accession>A0A9W5WV07</accession>
<gene>
    <name evidence="1" type="ORF">BaOVIS_018650</name>
</gene>
<evidence type="ECO:0000313" key="1">
    <source>
        <dbReference type="EMBL" id="GFE54461.1"/>
    </source>
</evidence>
<comment type="caution">
    <text evidence="1">The sequence shown here is derived from an EMBL/GenBank/DDBJ whole genome shotgun (WGS) entry which is preliminary data.</text>
</comment>
<dbReference type="OrthoDB" id="365419at2759"/>
<keyword evidence="2" id="KW-1185">Reference proteome</keyword>
<sequence>MAIVQSLPRFSNIGKVSQYVDKVADLGRRNLLFRVDIKHLYSIWQLCKTHEEYKLGLIATNHFYNFGRQLSPQGVNKIFVFSMRCGEFEESLKLLEGTRDWLSKPPDIDLVYGLMTAFVSAKDYLSVKRVFKAVRSHWQMKLTASIYRLCIESMLCVEENPLEEALMIYCDSAATGTELPFDVHSLLLDCVTQQMVQESDTVDYYRTIANSIQRRLIRECRIIRHPLIDTATNSGLTNP</sequence>
<protein>
    <submittedName>
        <fullName evidence="1">Uncharacterized protein</fullName>
    </submittedName>
</protein>